<reference evidence="1 2" key="1">
    <citation type="journal article" date="2019" name="Sci. Rep.">
        <title>Orb-weaving spider Araneus ventricosus genome elucidates the spidroin gene catalogue.</title>
        <authorList>
            <person name="Kono N."/>
            <person name="Nakamura H."/>
            <person name="Ohtoshi R."/>
            <person name="Moran D.A.P."/>
            <person name="Shinohara A."/>
            <person name="Yoshida Y."/>
            <person name="Fujiwara M."/>
            <person name="Mori M."/>
            <person name="Tomita M."/>
            <person name="Arakawa K."/>
        </authorList>
    </citation>
    <scope>NUCLEOTIDE SEQUENCE [LARGE SCALE GENOMIC DNA]</scope>
</reference>
<keyword evidence="2" id="KW-1185">Reference proteome</keyword>
<protein>
    <submittedName>
        <fullName evidence="1">Uncharacterized protein</fullName>
    </submittedName>
</protein>
<dbReference type="EMBL" id="BGPR01101755">
    <property type="protein sequence ID" value="GBM60772.1"/>
    <property type="molecule type" value="Genomic_DNA"/>
</dbReference>
<dbReference type="OrthoDB" id="6409943at2759"/>
<evidence type="ECO:0000313" key="2">
    <source>
        <dbReference type="Proteomes" id="UP000499080"/>
    </source>
</evidence>
<accession>A0A4Y2H385</accession>
<sequence>MSSCDQHRAAESQACLFDLEHLYGLKKGCKEDVIDWCMEMNLITKEYACPTCAVKMVLTERDGLDGYTRFCRKFGVNAHHVRKTMRKGSWFD</sequence>
<name>A0A4Y2H385_ARAVE</name>
<organism evidence="1 2">
    <name type="scientific">Araneus ventricosus</name>
    <name type="common">Orbweaver spider</name>
    <name type="synonym">Epeira ventricosa</name>
    <dbReference type="NCBI Taxonomy" id="182803"/>
    <lineage>
        <taxon>Eukaryota</taxon>
        <taxon>Metazoa</taxon>
        <taxon>Ecdysozoa</taxon>
        <taxon>Arthropoda</taxon>
        <taxon>Chelicerata</taxon>
        <taxon>Arachnida</taxon>
        <taxon>Araneae</taxon>
        <taxon>Araneomorphae</taxon>
        <taxon>Entelegynae</taxon>
        <taxon>Araneoidea</taxon>
        <taxon>Araneidae</taxon>
        <taxon>Araneus</taxon>
    </lineage>
</organism>
<proteinExistence type="predicted"/>
<comment type="caution">
    <text evidence="1">The sequence shown here is derived from an EMBL/GenBank/DDBJ whole genome shotgun (WGS) entry which is preliminary data.</text>
</comment>
<dbReference type="AlphaFoldDB" id="A0A4Y2H385"/>
<gene>
    <name evidence="1" type="ORF">AVEN_182275_1</name>
</gene>
<evidence type="ECO:0000313" key="1">
    <source>
        <dbReference type="EMBL" id="GBM60772.1"/>
    </source>
</evidence>
<dbReference type="Proteomes" id="UP000499080">
    <property type="component" value="Unassembled WGS sequence"/>
</dbReference>